<dbReference type="Pfam" id="PF04545">
    <property type="entry name" value="Sigma70_r4"/>
    <property type="match status" value="1"/>
</dbReference>
<accession>A0A7W7Q2J5</accession>
<keyword evidence="2" id="KW-0805">Transcription regulation</keyword>
<evidence type="ECO:0000256" key="1">
    <source>
        <dbReference type="ARBA" id="ARBA00010641"/>
    </source>
</evidence>
<dbReference type="Pfam" id="PF04542">
    <property type="entry name" value="Sigma70_r2"/>
    <property type="match status" value="1"/>
</dbReference>
<evidence type="ECO:0000256" key="4">
    <source>
        <dbReference type="ARBA" id="ARBA00023125"/>
    </source>
</evidence>
<evidence type="ECO:0000313" key="8">
    <source>
        <dbReference type="EMBL" id="MBB4905781.1"/>
    </source>
</evidence>
<dbReference type="InterPro" id="IPR014284">
    <property type="entry name" value="RNA_pol_sigma-70_dom"/>
</dbReference>
<dbReference type="EMBL" id="JACHJQ010000002">
    <property type="protein sequence ID" value="MBB4905781.1"/>
    <property type="molecule type" value="Genomic_DNA"/>
</dbReference>
<dbReference type="Gene3D" id="1.10.1740.10">
    <property type="match status" value="1"/>
</dbReference>
<dbReference type="GO" id="GO:0016987">
    <property type="term" value="F:sigma factor activity"/>
    <property type="evidence" value="ECO:0007669"/>
    <property type="project" value="UniProtKB-KW"/>
</dbReference>
<evidence type="ECO:0000256" key="2">
    <source>
        <dbReference type="ARBA" id="ARBA00023015"/>
    </source>
</evidence>
<evidence type="ECO:0000259" key="7">
    <source>
        <dbReference type="Pfam" id="PF04545"/>
    </source>
</evidence>
<feature type="domain" description="RNA polymerase sigma-70 region 2" evidence="6">
    <location>
        <begin position="30"/>
        <end position="96"/>
    </location>
</feature>
<protein>
    <submittedName>
        <fullName evidence="8">RNA polymerase sigma-70 factor (ECF subfamily)</fullName>
    </submittedName>
</protein>
<feature type="domain" description="RNA polymerase sigma-70 region 4" evidence="7">
    <location>
        <begin position="132"/>
        <end position="180"/>
    </location>
</feature>
<evidence type="ECO:0000259" key="6">
    <source>
        <dbReference type="Pfam" id="PF04542"/>
    </source>
</evidence>
<dbReference type="Gene3D" id="1.10.10.10">
    <property type="entry name" value="Winged helix-like DNA-binding domain superfamily/Winged helix DNA-binding domain"/>
    <property type="match status" value="1"/>
</dbReference>
<dbReference type="InterPro" id="IPR036388">
    <property type="entry name" value="WH-like_DNA-bd_sf"/>
</dbReference>
<keyword evidence="4" id="KW-0238">DNA-binding</keyword>
<comment type="caution">
    <text evidence="8">The sequence shown here is derived from an EMBL/GenBank/DDBJ whole genome shotgun (WGS) entry which is preliminary data.</text>
</comment>
<dbReference type="CDD" id="cd06171">
    <property type="entry name" value="Sigma70_r4"/>
    <property type="match status" value="1"/>
</dbReference>
<dbReference type="InterPro" id="IPR013324">
    <property type="entry name" value="RNA_pol_sigma_r3/r4-like"/>
</dbReference>
<dbReference type="InterPro" id="IPR039425">
    <property type="entry name" value="RNA_pol_sigma-70-like"/>
</dbReference>
<proteinExistence type="inferred from homology"/>
<dbReference type="InterPro" id="IPR013325">
    <property type="entry name" value="RNA_pol_sigma_r2"/>
</dbReference>
<dbReference type="InterPro" id="IPR007630">
    <property type="entry name" value="RNA_pol_sigma70_r4"/>
</dbReference>
<evidence type="ECO:0000256" key="5">
    <source>
        <dbReference type="ARBA" id="ARBA00023163"/>
    </source>
</evidence>
<dbReference type="SUPFAM" id="SSF88946">
    <property type="entry name" value="Sigma2 domain of RNA polymerase sigma factors"/>
    <property type="match status" value="1"/>
</dbReference>
<organism evidence="8 9">
    <name type="scientific">Actinophytocola algeriensis</name>
    <dbReference type="NCBI Taxonomy" id="1768010"/>
    <lineage>
        <taxon>Bacteria</taxon>
        <taxon>Bacillati</taxon>
        <taxon>Actinomycetota</taxon>
        <taxon>Actinomycetes</taxon>
        <taxon>Pseudonocardiales</taxon>
        <taxon>Pseudonocardiaceae</taxon>
    </lineage>
</organism>
<dbReference type="PANTHER" id="PTHR43133:SF52">
    <property type="entry name" value="ECF RNA POLYMERASE SIGMA FACTOR SIGL"/>
    <property type="match status" value="1"/>
</dbReference>
<keyword evidence="5" id="KW-0804">Transcription</keyword>
<keyword evidence="3" id="KW-0731">Sigma factor</keyword>
<keyword evidence="9" id="KW-1185">Reference proteome</keyword>
<sequence>MGSNSGVGASASASVGVGVGADVSIHAVMSAHGAALHNYATRLTGGDRHAAEDVVQETWVRAWRHLDRLTENHGSVRGWLMRVAHNIAVDQHRGRRARPTEVELPDQDLEYAVVLPPASDEVETRVVVGAILDGLSPVHRDTLVEVYYADRTAASAAKALGVPSGTVKSRLHNALRALRAVVPERQLEAA</sequence>
<dbReference type="NCBIfam" id="TIGR02937">
    <property type="entry name" value="sigma70-ECF"/>
    <property type="match status" value="1"/>
</dbReference>
<dbReference type="Proteomes" id="UP000520767">
    <property type="component" value="Unassembled WGS sequence"/>
</dbReference>
<name>A0A7W7Q2J5_9PSEU</name>
<dbReference type="GO" id="GO:0006352">
    <property type="term" value="P:DNA-templated transcription initiation"/>
    <property type="evidence" value="ECO:0007669"/>
    <property type="project" value="InterPro"/>
</dbReference>
<gene>
    <name evidence="8" type="ORF">FHR82_001998</name>
</gene>
<dbReference type="RefSeq" id="WP_184809961.1">
    <property type="nucleotide sequence ID" value="NZ_JACHJQ010000002.1"/>
</dbReference>
<dbReference type="InterPro" id="IPR007627">
    <property type="entry name" value="RNA_pol_sigma70_r2"/>
</dbReference>
<comment type="similarity">
    <text evidence="1">Belongs to the sigma-70 factor family. ECF subfamily.</text>
</comment>
<dbReference type="AlphaFoldDB" id="A0A7W7Q2J5"/>
<evidence type="ECO:0000313" key="9">
    <source>
        <dbReference type="Proteomes" id="UP000520767"/>
    </source>
</evidence>
<reference evidence="8 9" key="1">
    <citation type="submission" date="2020-08" db="EMBL/GenBank/DDBJ databases">
        <title>Genomic Encyclopedia of Type Strains, Phase III (KMG-III): the genomes of soil and plant-associated and newly described type strains.</title>
        <authorList>
            <person name="Whitman W."/>
        </authorList>
    </citation>
    <scope>NUCLEOTIDE SEQUENCE [LARGE SCALE GENOMIC DNA]</scope>
    <source>
        <strain evidence="8 9">CECT 8960</strain>
    </source>
</reference>
<dbReference type="GO" id="GO:0003677">
    <property type="term" value="F:DNA binding"/>
    <property type="evidence" value="ECO:0007669"/>
    <property type="project" value="UniProtKB-KW"/>
</dbReference>
<dbReference type="SUPFAM" id="SSF88659">
    <property type="entry name" value="Sigma3 and sigma4 domains of RNA polymerase sigma factors"/>
    <property type="match status" value="1"/>
</dbReference>
<evidence type="ECO:0000256" key="3">
    <source>
        <dbReference type="ARBA" id="ARBA00023082"/>
    </source>
</evidence>
<dbReference type="PANTHER" id="PTHR43133">
    <property type="entry name" value="RNA POLYMERASE ECF-TYPE SIGMA FACTO"/>
    <property type="match status" value="1"/>
</dbReference>